<dbReference type="Proteomes" id="UP001306119">
    <property type="component" value="Unassembled WGS sequence"/>
</dbReference>
<comment type="caution">
    <text evidence="1">The sequence shown here is derived from an EMBL/GenBank/DDBJ whole genome shotgun (WGS) entry which is preliminary data.</text>
</comment>
<organism evidence="1 2">
    <name type="scientific">Photobacterium toruni</name>
    <dbReference type="NCBI Taxonomy" id="1935446"/>
    <lineage>
        <taxon>Bacteria</taxon>
        <taxon>Pseudomonadati</taxon>
        <taxon>Pseudomonadota</taxon>
        <taxon>Gammaproteobacteria</taxon>
        <taxon>Vibrionales</taxon>
        <taxon>Vibrionaceae</taxon>
        <taxon>Photobacterium</taxon>
    </lineage>
</organism>
<sequence length="123" mass="14137">MKSKLIKPHCPICGCTTTWTDIVISSTSSEPSSLMGGTTTRMDYSCDASFDVCTLALNIYNQYVHSQRIPNRVTFESTDWRDGIKRYNHYIDFITDNKLKEKLMIYADDKLCVKNPPMHLFDV</sequence>
<evidence type="ECO:0000313" key="1">
    <source>
        <dbReference type="EMBL" id="MEC6832995.1"/>
    </source>
</evidence>
<evidence type="ECO:0008006" key="3">
    <source>
        <dbReference type="Google" id="ProtNLM"/>
    </source>
</evidence>
<gene>
    <name evidence="1" type="ORF">VXS06_14605</name>
</gene>
<keyword evidence="2" id="KW-1185">Reference proteome</keyword>
<name>A0ABU6L8W4_9GAMM</name>
<reference evidence="1 2" key="1">
    <citation type="submission" date="2024-01" db="EMBL/GenBank/DDBJ databases">
        <title>Active colonisers of the gastrointestinal tract of Atlantic salmon farmed in a warm water region.</title>
        <authorList>
            <person name="Bowman J.P."/>
        </authorList>
    </citation>
    <scope>NUCLEOTIDE SEQUENCE [LARGE SCALE GENOMIC DNA]</scope>
    <source>
        <strain evidence="1 2">S3MW1</strain>
    </source>
</reference>
<protein>
    <recommendedName>
        <fullName evidence="3">Ogr/Delta-like zinc finger</fullName>
    </recommendedName>
</protein>
<dbReference type="EMBL" id="JAYXUG010000013">
    <property type="protein sequence ID" value="MEC6832995.1"/>
    <property type="molecule type" value="Genomic_DNA"/>
</dbReference>
<proteinExistence type="predicted"/>
<dbReference type="RefSeq" id="WP_327775295.1">
    <property type="nucleotide sequence ID" value="NZ_JAYXUG010000013.1"/>
</dbReference>
<evidence type="ECO:0000313" key="2">
    <source>
        <dbReference type="Proteomes" id="UP001306119"/>
    </source>
</evidence>
<accession>A0ABU6L8W4</accession>